<keyword evidence="4" id="KW-1185">Reference proteome</keyword>
<dbReference type="eggNOG" id="COG3290">
    <property type="taxonomic scope" value="Bacteria"/>
</dbReference>
<comment type="caution">
    <text evidence="3">The sequence shown here is derived from an EMBL/GenBank/DDBJ whole genome shotgun (WGS) entry which is preliminary data.</text>
</comment>
<dbReference type="Gene3D" id="1.10.287.130">
    <property type="match status" value="1"/>
</dbReference>
<organism evidence="3 4">
    <name type="scientific">Coprobacillus cateniformis</name>
    <dbReference type="NCBI Taxonomy" id="100884"/>
    <lineage>
        <taxon>Bacteria</taxon>
        <taxon>Bacillati</taxon>
        <taxon>Bacillota</taxon>
        <taxon>Erysipelotrichia</taxon>
        <taxon>Erysipelotrichales</taxon>
        <taxon>Coprobacillaceae</taxon>
        <taxon>Coprobacillus</taxon>
    </lineage>
</organism>
<dbReference type="AlphaFoldDB" id="E7G8H7"/>
<feature type="domain" description="Sensor histidine kinase NatK-like C-terminal" evidence="2">
    <location>
        <begin position="201"/>
        <end position="296"/>
    </location>
</feature>
<evidence type="ECO:0000256" key="1">
    <source>
        <dbReference type="SAM" id="Phobius"/>
    </source>
</evidence>
<keyword evidence="1" id="KW-0812">Transmembrane</keyword>
<proteinExistence type="predicted"/>
<protein>
    <recommendedName>
        <fullName evidence="2">Sensor histidine kinase NatK-like C-terminal domain-containing protein</fullName>
    </recommendedName>
</protein>
<accession>E7G8H7</accession>
<dbReference type="Proteomes" id="UP000003157">
    <property type="component" value="Unassembled WGS sequence"/>
</dbReference>
<dbReference type="InterPro" id="IPR032834">
    <property type="entry name" value="NatK-like_C"/>
</dbReference>
<reference evidence="3 4" key="1">
    <citation type="submission" date="2010-12" db="EMBL/GenBank/DDBJ databases">
        <title>The Genome Sequence of Coprobacillus sp. strain 29_1.</title>
        <authorList>
            <consortium name="The Broad Institute Genome Sequencing Platform"/>
            <person name="Earl A."/>
            <person name="Ward D."/>
            <person name="Feldgarden M."/>
            <person name="Gevers D."/>
            <person name="Daigneault M."/>
            <person name="Sibley C.D."/>
            <person name="White A."/>
            <person name="Strauss J."/>
            <person name="Allen-Vercoe E."/>
            <person name="Young S.K."/>
            <person name="Zeng Q."/>
            <person name="Gargeya S."/>
            <person name="Fitzgerald M."/>
            <person name="Haas B."/>
            <person name="Abouelleil A."/>
            <person name="Alvarado L."/>
            <person name="Arachchi H.M."/>
            <person name="Berlin A."/>
            <person name="Brown A."/>
            <person name="Chapman S.B."/>
            <person name="Chen Z."/>
            <person name="Dunbar C."/>
            <person name="Freedman E."/>
            <person name="Gearin G."/>
            <person name="Gellesch M."/>
            <person name="Goldberg J."/>
            <person name="Griggs A."/>
            <person name="Gujja S."/>
            <person name="Heilman E."/>
            <person name="Heiman D."/>
            <person name="Howarth C."/>
            <person name="Larson L."/>
            <person name="Lui A."/>
            <person name="MacDonald P.J.P."/>
            <person name="Mehta T."/>
            <person name="Montmayeur A."/>
            <person name="Murphy C."/>
            <person name="Neiman D."/>
            <person name="Pearson M."/>
            <person name="Priest M."/>
            <person name="Roberts A."/>
            <person name="Saif S."/>
            <person name="Shea T."/>
            <person name="Shenoy N."/>
            <person name="Sisk P."/>
            <person name="Stolte C."/>
            <person name="Sykes S."/>
            <person name="White J."/>
            <person name="Yandava C."/>
            <person name="Nusbaum C."/>
            <person name="Birren B."/>
        </authorList>
    </citation>
    <scope>NUCLEOTIDE SEQUENCE [LARGE SCALE GENOMIC DNA]</scope>
    <source>
        <strain evidence="3 4">29_1</strain>
    </source>
</reference>
<dbReference type="Gene3D" id="3.30.565.10">
    <property type="entry name" value="Histidine kinase-like ATPase, C-terminal domain"/>
    <property type="match status" value="1"/>
</dbReference>
<dbReference type="InterPro" id="IPR036890">
    <property type="entry name" value="HATPase_C_sf"/>
</dbReference>
<keyword evidence="1" id="KW-1133">Transmembrane helix</keyword>
<dbReference type="PANTHER" id="PTHR40448">
    <property type="entry name" value="TWO-COMPONENT SENSOR HISTIDINE KINASE"/>
    <property type="match status" value="1"/>
</dbReference>
<name>E7G8H7_9FIRM</name>
<dbReference type="Pfam" id="PF14501">
    <property type="entry name" value="HATPase_c_5"/>
    <property type="match status" value="1"/>
</dbReference>
<evidence type="ECO:0000259" key="2">
    <source>
        <dbReference type="Pfam" id="PF14501"/>
    </source>
</evidence>
<dbReference type="PANTHER" id="PTHR40448:SF1">
    <property type="entry name" value="TWO-COMPONENT SENSOR HISTIDINE KINASE"/>
    <property type="match status" value="1"/>
</dbReference>
<keyword evidence="1" id="KW-0472">Membrane</keyword>
<evidence type="ECO:0000313" key="4">
    <source>
        <dbReference type="Proteomes" id="UP000003157"/>
    </source>
</evidence>
<dbReference type="EMBL" id="ADKX01000017">
    <property type="protein sequence ID" value="EFW05689.1"/>
    <property type="molecule type" value="Genomic_DNA"/>
</dbReference>
<gene>
    <name evidence="3" type="ORF">HMPREF9488_01065</name>
</gene>
<dbReference type="HOGENOM" id="CLU_020211_15_0_9"/>
<dbReference type="RefSeq" id="WP_008788181.1">
    <property type="nucleotide sequence ID" value="NZ_CAUHJZ010000023.1"/>
</dbReference>
<dbReference type="SUPFAM" id="SSF55874">
    <property type="entry name" value="ATPase domain of HSP90 chaperone/DNA topoisomerase II/histidine kinase"/>
    <property type="match status" value="1"/>
</dbReference>
<feature type="transmembrane region" description="Helical" evidence="1">
    <location>
        <begin position="33"/>
        <end position="55"/>
    </location>
</feature>
<feature type="transmembrane region" description="Helical" evidence="1">
    <location>
        <begin position="61"/>
        <end position="81"/>
    </location>
</feature>
<dbReference type="GO" id="GO:0042802">
    <property type="term" value="F:identical protein binding"/>
    <property type="evidence" value="ECO:0007669"/>
    <property type="project" value="TreeGrafter"/>
</dbReference>
<evidence type="ECO:0000313" key="3">
    <source>
        <dbReference type="EMBL" id="EFW05689.1"/>
    </source>
</evidence>
<dbReference type="STRING" id="100884.GCA_000269565_02911"/>
<sequence length="309" mass="36525">MLSSKFVLLIFILFIKYYKTINDEDSIDLKSTLLLSIQPISIIFFIYITNGEFIINSQNKLLIILSLALLVFSNFISLYIFEEIIRKNKIEKELDFEKERTKENDTYYQYLKESIENFKAYRHDLRHHFGILKSMLYAGKNGDAKIYIDTLVEDIIEVSDKRSGDEFLDLVLSSRWHKIKKMDIHMVFEIRKINLNQISKLDLNIIYGNIIDNAIESCSQCEKRSIKIETAQINDRYQMIKITNSCHAVNVEDDKFKSMNQDSEFHGYGLANIQKTVEKYGGYINFSFHDDKQVFQTILWFDKEFKKEL</sequence>